<reference evidence="2" key="1">
    <citation type="journal article" date="2020" name="Fungal Divers.">
        <title>Resolving the Mortierellaceae phylogeny through synthesis of multi-gene phylogenetics and phylogenomics.</title>
        <authorList>
            <person name="Vandepol N."/>
            <person name="Liber J."/>
            <person name="Desiro A."/>
            <person name="Na H."/>
            <person name="Kennedy M."/>
            <person name="Barry K."/>
            <person name="Grigoriev I.V."/>
            <person name="Miller A.N."/>
            <person name="O'Donnell K."/>
            <person name="Stajich J.E."/>
            <person name="Bonito G."/>
        </authorList>
    </citation>
    <scope>NUCLEOTIDE SEQUENCE</scope>
    <source>
        <strain evidence="2">NVP60</strain>
    </source>
</reference>
<dbReference type="GO" id="GO:0050918">
    <property type="term" value="P:positive chemotaxis"/>
    <property type="evidence" value="ECO:0007669"/>
    <property type="project" value="TreeGrafter"/>
</dbReference>
<dbReference type="SUPFAM" id="SSF101801">
    <property type="entry name" value="Surface presentation of antigens (SPOA)"/>
    <property type="match status" value="1"/>
</dbReference>
<proteinExistence type="predicted"/>
<dbReference type="AlphaFoldDB" id="A0A9P6RQR6"/>
<gene>
    <name evidence="2" type="ORF">BGZ97_000554</name>
</gene>
<evidence type="ECO:0000259" key="1">
    <source>
        <dbReference type="Pfam" id="PF01052"/>
    </source>
</evidence>
<dbReference type="PANTHER" id="PTHR30034">
    <property type="entry name" value="FLAGELLAR MOTOR SWITCH PROTEIN FLIM"/>
    <property type="match status" value="1"/>
</dbReference>
<name>A0A9P6RQR6_9FUNG</name>
<protein>
    <recommendedName>
        <fullName evidence="1">Flagellar motor switch protein FliN-like C-terminal domain-containing protein</fullName>
    </recommendedName>
</protein>
<evidence type="ECO:0000313" key="2">
    <source>
        <dbReference type="EMBL" id="KAG0323088.1"/>
    </source>
</evidence>
<dbReference type="InterPro" id="IPR036429">
    <property type="entry name" value="SpoA-like_sf"/>
</dbReference>
<dbReference type="Gene3D" id="2.30.330.10">
    <property type="entry name" value="SpoA-like"/>
    <property type="match status" value="1"/>
</dbReference>
<comment type="caution">
    <text evidence="2">The sequence shown here is derived from an EMBL/GenBank/DDBJ whole genome shotgun (WGS) entry which is preliminary data.</text>
</comment>
<dbReference type="EMBL" id="JAAAIN010000011">
    <property type="protein sequence ID" value="KAG0323088.1"/>
    <property type="molecule type" value="Genomic_DNA"/>
</dbReference>
<dbReference type="Proteomes" id="UP000823405">
    <property type="component" value="Unassembled WGS sequence"/>
</dbReference>
<dbReference type="InterPro" id="IPR001543">
    <property type="entry name" value="FliN-like_C"/>
</dbReference>
<evidence type="ECO:0000313" key="3">
    <source>
        <dbReference type="Proteomes" id="UP000823405"/>
    </source>
</evidence>
<accession>A0A9P6RQR6</accession>
<organism evidence="2 3">
    <name type="scientific">Linnemannia gamsii</name>
    <dbReference type="NCBI Taxonomy" id="64522"/>
    <lineage>
        <taxon>Eukaryota</taxon>
        <taxon>Fungi</taxon>
        <taxon>Fungi incertae sedis</taxon>
        <taxon>Mucoromycota</taxon>
        <taxon>Mortierellomycotina</taxon>
        <taxon>Mortierellomycetes</taxon>
        <taxon>Mortierellales</taxon>
        <taxon>Mortierellaceae</taxon>
        <taxon>Linnemannia</taxon>
    </lineage>
</organism>
<sequence length="195" mass="21013">MSGGRCYRLSFRSMAKQSDFGLMKRPCLNGRLDENHFEIERVMEPLGEENHFIADTTEAIADEAGCTQEIQPTDEAALTQETQPADEAGLIQETQPAAEAALTQEAQPAAELDLTAGSIAASLPMTLVFEIGQMTVPLSALSQLKEGDVLAADFKTAPEIGIRTQGRLIATASLVRIGERLGAKITRLIAPDETR</sequence>
<dbReference type="OrthoDB" id="10331217at2759"/>
<dbReference type="PANTHER" id="PTHR30034:SF6">
    <property type="entry name" value="YOP PROTEINS TRANSLOCATION PROTEIN Q"/>
    <property type="match status" value="1"/>
</dbReference>
<keyword evidence="3" id="KW-1185">Reference proteome</keyword>
<dbReference type="Pfam" id="PF01052">
    <property type="entry name" value="FliMN_C"/>
    <property type="match status" value="1"/>
</dbReference>
<feature type="domain" description="Flagellar motor switch protein FliN-like C-terminal" evidence="1">
    <location>
        <begin position="123"/>
        <end position="189"/>
    </location>
</feature>